<evidence type="ECO:0000313" key="6">
    <source>
        <dbReference type="EMBL" id="HHE54899.1"/>
    </source>
</evidence>
<dbReference type="GO" id="GO:1902208">
    <property type="term" value="P:regulation of bacterial-type flagellum assembly"/>
    <property type="evidence" value="ECO:0007669"/>
    <property type="project" value="UniProtKB-UniRule"/>
</dbReference>
<accession>A0A7V5H2Y9</accession>
<dbReference type="NCBIfam" id="NF002469">
    <property type="entry name" value="PRK01712.1"/>
    <property type="match status" value="1"/>
</dbReference>
<evidence type="ECO:0000256" key="3">
    <source>
        <dbReference type="ARBA" id="ARBA00022845"/>
    </source>
</evidence>
<comment type="function">
    <text evidence="5">A translational regulator that binds mRNA to regulate translation initiation and/or mRNA stability. Usually binds in the 5'-UTR at or near the Shine-Dalgarno sequence preventing ribosome-binding, thus repressing translation. Its main target seems to be the major flagellin gene, while its function is anatagonized by FliW.</text>
</comment>
<dbReference type="PANTHER" id="PTHR34984">
    <property type="entry name" value="CARBON STORAGE REGULATOR"/>
    <property type="match status" value="1"/>
</dbReference>
<keyword evidence="2 5" id="KW-0678">Repressor</keyword>
<dbReference type="GO" id="GO:0044781">
    <property type="term" value="P:bacterial-type flagellum organization"/>
    <property type="evidence" value="ECO:0007669"/>
    <property type="project" value="UniProtKB-KW"/>
</dbReference>
<evidence type="ECO:0000256" key="4">
    <source>
        <dbReference type="ARBA" id="ARBA00022884"/>
    </source>
</evidence>
<dbReference type="InterPro" id="IPR003751">
    <property type="entry name" value="CsrA"/>
</dbReference>
<sequence length="70" mass="7790">MLVLTRRLGEAITIGDNIRIVVVDISGTQVKIGIDAPKDVEIYREELYTRVKGVSFGKITKGKKKDDSNK</sequence>
<evidence type="ECO:0000256" key="1">
    <source>
        <dbReference type="ARBA" id="ARBA00022490"/>
    </source>
</evidence>
<dbReference type="HAMAP" id="MF_00167">
    <property type="entry name" value="CsrA"/>
    <property type="match status" value="1"/>
</dbReference>
<dbReference type="SUPFAM" id="SSF117130">
    <property type="entry name" value="CsrA-like"/>
    <property type="match status" value="1"/>
</dbReference>
<dbReference type="Pfam" id="PF02599">
    <property type="entry name" value="CsrA"/>
    <property type="match status" value="1"/>
</dbReference>
<dbReference type="EMBL" id="DRTD01000286">
    <property type="protein sequence ID" value="HHE54899.1"/>
    <property type="molecule type" value="Genomic_DNA"/>
</dbReference>
<organism evidence="6">
    <name type="scientific">Caldithrix abyssi</name>
    <dbReference type="NCBI Taxonomy" id="187145"/>
    <lineage>
        <taxon>Bacteria</taxon>
        <taxon>Pseudomonadati</taxon>
        <taxon>Calditrichota</taxon>
        <taxon>Calditrichia</taxon>
        <taxon>Calditrichales</taxon>
        <taxon>Calditrichaceae</taxon>
        <taxon>Caldithrix</taxon>
    </lineage>
</organism>
<dbReference type="GO" id="GO:0006402">
    <property type="term" value="P:mRNA catabolic process"/>
    <property type="evidence" value="ECO:0007669"/>
    <property type="project" value="InterPro"/>
</dbReference>
<comment type="similarity">
    <text evidence="5">Belongs to the CsrA/RsmA family.</text>
</comment>
<dbReference type="AlphaFoldDB" id="A0A7V5H2Y9"/>
<protein>
    <recommendedName>
        <fullName evidence="5">Translational regulator CsrA</fullName>
    </recommendedName>
</protein>
<dbReference type="Gene3D" id="2.60.40.4380">
    <property type="entry name" value="Translational regulator CsrA"/>
    <property type="match status" value="1"/>
</dbReference>
<name>A0A7V5H2Y9_CALAY</name>
<evidence type="ECO:0000256" key="2">
    <source>
        <dbReference type="ARBA" id="ARBA00022491"/>
    </source>
</evidence>
<evidence type="ECO:0000256" key="5">
    <source>
        <dbReference type="HAMAP-Rule" id="MF_00167"/>
    </source>
</evidence>
<dbReference type="Proteomes" id="UP000886111">
    <property type="component" value="Unassembled WGS sequence"/>
</dbReference>
<dbReference type="GO" id="GO:0006109">
    <property type="term" value="P:regulation of carbohydrate metabolic process"/>
    <property type="evidence" value="ECO:0007669"/>
    <property type="project" value="InterPro"/>
</dbReference>
<keyword evidence="3 5" id="KW-0810">Translation regulation</keyword>
<dbReference type="InterPro" id="IPR036107">
    <property type="entry name" value="CsrA_sf"/>
</dbReference>
<gene>
    <name evidence="5 6" type="primary">csrA</name>
    <name evidence="6" type="ORF">ENL21_03895</name>
</gene>
<dbReference type="GO" id="GO:0005829">
    <property type="term" value="C:cytosol"/>
    <property type="evidence" value="ECO:0007669"/>
    <property type="project" value="TreeGrafter"/>
</dbReference>
<dbReference type="GO" id="GO:0048027">
    <property type="term" value="F:mRNA 5'-UTR binding"/>
    <property type="evidence" value="ECO:0007669"/>
    <property type="project" value="UniProtKB-UniRule"/>
</dbReference>
<dbReference type="PANTHER" id="PTHR34984:SF1">
    <property type="entry name" value="CARBON STORAGE REGULATOR"/>
    <property type="match status" value="1"/>
</dbReference>
<comment type="caution">
    <text evidence="6">The sequence shown here is derived from an EMBL/GenBank/DDBJ whole genome shotgun (WGS) entry which is preliminary data.</text>
</comment>
<keyword evidence="4 5" id="KW-0694">RNA-binding</keyword>
<keyword evidence="5" id="KW-1005">Bacterial flagellum biogenesis</keyword>
<dbReference type="FunFam" id="2.60.40.4380:FF:000002">
    <property type="entry name" value="Translational regulator CsrA"/>
    <property type="match status" value="1"/>
</dbReference>
<dbReference type="NCBIfam" id="TIGR00202">
    <property type="entry name" value="csrA"/>
    <property type="match status" value="1"/>
</dbReference>
<reference evidence="6" key="1">
    <citation type="journal article" date="2020" name="mSystems">
        <title>Genome- and Community-Level Interaction Insights into Carbon Utilization and Element Cycling Functions of Hydrothermarchaeota in Hydrothermal Sediment.</title>
        <authorList>
            <person name="Zhou Z."/>
            <person name="Liu Y."/>
            <person name="Xu W."/>
            <person name="Pan J."/>
            <person name="Luo Z.H."/>
            <person name="Li M."/>
        </authorList>
    </citation>
    <scope>NUCLEOTIDE SEQUENCE [LARGE SCALE GENOMIC DNA]</scope>
    <source>
        <strain evidence="6">HyVt-76</strain>
    </source>
</reference>
<proteinExistence type="inferred from homology"/>
<comment type="subunit">
    <text evidence="5">Homodimer; the beta-strands of each monomer intercalate to form a hydrophobic core, while the alpha-helices form wings that extend away from the core.</text>
</comment>
<dbReference type="GO" id="GO:0045947">
    <property type="term" value="P:negative regulation of translational initiation"/>
    <property type="evidence" value="ECO:0007669"/>
    <property type="project" value="UniProtKB-UniRule"/>
</dbReference>
<keyword evidence="1 5" id="KW-0963">Cytoplasm</keyword>
<comment type="subcellular location">
    <subcellularLocation>
        <location evidence="5">Cytoplasm</location>
    </subcellularLocation>
</comment>